<name>A0A6C0JMB8_9ZZZZ</name>
<keyword evidence="2" id="KW-1133">Transmembrane helix</keyword>
<reference evidence="3" key="1">
    <citation type="journal article" date="2020" name="Nature">
        <title>Giant virus diversity and host interactions through global metagenomics.</title>
        <authorList>
            <person name="Schulz F."/>
            <person name="Roux S."/>
            <person name="Paez-Espino D."/>
            <person name="Jungbluth S."/>
            <person name="Walsh D.A."/>
            <person name="Denef V.J."/>
            <person name="McMahon K.D."/>
            <person name="Konstantinidis K.T."/>
            <person name="Eloe-Fadrosh E.A."/>
            <person name="Kyrpides N.C."/>
            <person name="Woyke T."/>
        </authorList>
    </citation>
    <scope>NUCLEOTIDE SEQUENCE</scope>
    <source>
        <strain evidence="3">GVMAG-M-3300027736-24</strain>
    </source>
</reference>
<keyword evidence="2" id="KW-0812">Transmembrane</keyword>
<feature type="transmembrane region" description="Helical" evidence="2">
    <location>
        <begin position="67"/>
        <end position="90"/>
    </location>
</feature>
<feature type="compositionally biased region" description="Polar residues" evidence="1">
    <location>
        <begin position="197"/>
        <end position="207"/>
    </location>
</feature>
<protein>
    <submittedName>
        <fullName evidence="3">Uncharacterized protein</fullName>
    </submittedName>
</protein>
<feature type="compositionally biased region" description="Polar residues" evidence="1">
    <location>
        <begin position="165"/>
        <end position="185"/>
    </location>
</feature>
<feature type="transmembrane region" description="Helical" evidence="2">
    <location>
        <begin position="33"/>
        <end position="55"/>
    </location>
</feature>
<dbReference type="EMBL" id="MN740422">
    <property type="protein sequence ID" value="QHU05870.1"/>
    <property type="molecule type" value="Genomic_DNA"/>
</dbReference>
<evidence type="ECO:0000313" key="3">
    <source>
        <dbReference type="EMBL" id="QHU05870.1"/>
    </source>
</evidence>
<feature type="transmembrane region" description="Helical" evidence="2">
    <location>
        <begin position="102"/>
        <end position="119"/>
    </location>
</feature>
<keyword evidence="2" id="KW-0472">Membrane</keyword>
<dbReference type="AlphaFoldDB" id="A0A6C0JMB8"/>
<organism evidence="3">
    <name type="scientific">viral metagenome</name>
    <dbReference type="NCBI Taxonomy" id="1070528"/>
    <lineage>
        <taxon>unclassified sequences</taxon>
        <taxon>metagenomes</taxon>
        <taxon>organismal metagenomes</taxon>
    </lineage>
</organism>
<sequence>MDDEQILVGGNGSSFITYMFSLNEGEKIELVNLFQYVLLAIIPILLVVKLMSTYIPDVDYKKGTVEITVEVVIQLVLLFGLFFFIHKLILFIPTYSKQPYPSINFFVIALPLIFTLFTLDKTIGEKSSILIQRIFVMVGISKENFDGADLKELEDSQNEVSKNTGMQVSGQQMIPPQMSNPSSTGIYEPPVRKSDRGQPQIQTQQYGISEPLASNELCGFSSF</sequence>
<proteinExistence type="predicted"/>
<evidence type="ECO:0000256" key="1">
    <source>
        <dbReference type="SAM" id="MobiDB-lite"/>
    </source>
</evidence>
<feature type="region of interest" description="Disordered" evidence="1">
    <location>
        <begin position="165"/>
        <end position="207"/>
    </location>
</feature>
<accession>A0A6C0JMB8</accession>
<evidence type="ECO:0000256" key="2">
    <source>
        <dbReference type="SAM" id="Phobius"/>
    </source>
</evidence>